<protein>
    <submittedName>
        <fullName evidence="2">RCG52441</fullName>
    </submittedName>
</protein>
<evidence type="ECO:0000313" key="3">
    <source>
        <dbReference type="Proteomes" id="UP000234681"/>
    </source>
</evidence>
<evidence type="ECO:0000313" key="2">
    <source>
        <dbReference type="EMBL" id="EDL88165.1"/>
    </source>
</evidence>
<feature type="region of interest" description="Disordered" evidence="1">
    <location>
        <begin position="144"/>
        <end position="175"/>
    </location>
</feature>
<gene>
    <name evidence="2" type="ORF">rCG_52441</name>
</gene>
<proteinExistence type="predicted"/>
<organism evidence="2 3">
    <name type="scientific">Rattus norvegicus</name>
    <name type="common">Rat</name>
    <dbReference type="NCBI Taxonomy" id="10116"/>
    <lineage>
        <taxon>Eukaryota</taxon>
        <taxon>Metazoa</taxon>
        <taxon>Chordata</taxon>
        <taxon>Craniata</taxon>
        <taxon>Vertebrata</taxon>
        <taxon>Euteleostomi</taxon>
        <taxon>Mammalia</taxon>
        <taxon>Eutheria</taxon>
        <taxon>Euarchontoglires</taxon>
        <taxon>Glires</taxon>
        <taxon>Rodentia</taxon>
        <taxon>Myomorpha</taxon>
        <taxon>Muroidea</taxon>
        <taxon>Muridae</taxon>
        <taxon>Murinae</taxon>
        <taxon>Rattus</taxon>
    </lineage>
</organism>
<sequence>MANAEFREEFDAEIHGSDSFQPKEGLEDSMKLFLETRGIGPFQGEFRRDTPTPSSSEVIMNREASSVETWNSVACEKSLRPCAVPKVEALAAGPSVRGKMKRSPGFSVRGAPHLCAARCAQADRLCFCQAAPHSAAWRPAWAAAGNQAAQRARSTAFPEQRQQSLETAASIPRAR</sequence>
<dbReference type="EMBL" id="CH474011">
    <property type="protein sequence ID" value="EDL88165.1"/>
    <property type="molecule type" value="Genomic_DNA"/>
</dbReference>
<name>A6K0Q3_RAT</name>
<reference evidence="2 3" key="1">
    <citation type="submission" date="2005-09" db="EMBL/GenBank/DDBJ databases">
        <authorList>
            <person name="Mural R.J."/>
            <person name="Li P.W."/>
            <person name="Adams M.D."/>
            <person name="Amanatides P.G."/>
            <person name="Baden-Tillson H."/>
            <person name="Barnstead M."/>
            <person name="Chin S.H."/>
            <person name="Dew I."/>
            <person name="Evans C.A."/>
            <person name="Ferriera S."/>
            <person name="Flanigan M."/>
            <person name="Fosler C."/>
            <person name="Glodek A."/>
            <person name="Gu Z."/>
            <person name="Holt R.A."/>
            <person name="Jennings D."/>
            <person name="Kraft C.L."/>
            <person name="Lu F."/>
            <person name="Nguyen T."/>
            <person name="Nusskern D.R."/>
            <person name="Pfannkoch C.M."/>
            <person name="Sitter C."/>
            <person name="Sutton G.G."/>
            <person name="Venter J.C."/>
            <person name="Wang Z."/>
            <person name="Woodage T."/>
            <person name="Zheng X.H."/>
            <person name="Zhong F."/>
        </authorList>
    </citation>
    <scope>NUCLEOTIDE SEQUENCE [LARGE SCALE GENOMIC DNA]</scope>
    <source>
        <strain>BN</strain>
        <strain evidence="3">Sprague-Dawley</strain>
    </source>
</reference>
<accession>A6K0Q3</accession>
<dbReference type="Proteomes" id="UP000234681">
    <property type="component" value="Chromosome 4"/>
</dbReference>
<dbReference type="AlphaFoldDB" id="A6K0Q3"/>
<feature type="compositionally biased region" description="Low complexity" evidence="1">
    <location>
        <begin position="144"/>
        <end position="154"/>
    </location>
</feature>
<evidence type="ECO:0000256" key="1">
    <source>
        <dbReference type="SAM" id="MobiDB-lite"/>
    </source>
</evidence>